<keyword evidence="3 9" id="KW-0963">Cytoplasm</keyword>
<dbReference type="Gene3D" id="2.40.50.140">
    <property type="entry name" value="Nucleic acid-binding proteins"/>
    <property type="match status" value="1"/>
</dbReference>
<dbReference type="PROSITE" id="PS50126">
    <property type="entry name" value="S1"/>
    <property type="match status" value="1"/>
</dbReference>
<dbReference type="SUPFAM" id="SSF54211">
    <property type="entry name" value="Ribosomal protein S5 domain 2-like"/>
    <property type="match status" value="2"/>
</dbReference>
<dbReference type="HAMAP" id="MF_01595">
    <property type="entry name" value="PNPase"/>
    <property type="match status" value="1"/>
</dbReference>
<dbReference type="CDD" id="cd11364">
    <property type="entry name" value="RNase_PH_PNPase_2"/>
    <property type="match status" value="1"/>
</dbReference>
<keyword evidence="4 9" id="KW-0808">Transferase</keyword>
<dbReference type="Pfam" id="PF00013">
    <property type="entry name" value="KH_1"/>
    <property type="match status" value="1"/>
</dbReference>
<dbReference type="InterPro" id="IPR015847">
    <property type="entry name" value="ExoRNase_PH_dom2"/>
</dbReference>
<dbReference type="InterPro" id="IPR012162">
    <property type="entry name" value="PNPase"/>
</dbReference>
<dbReference type="PANTHER" id="PTHR11252:SF0">
    <property type="entry name" value="POLYRIBONUCLEOTIDE NUCLEOTIDYLTRANSFERASE 1, MITOCHONDRIAL"/>
    <property type="match status" value="1"/>
</dbReference>
<dbReference type="Pfam" id="PF00575">
    <property type="entry name" value="S1"/>
    <property type="match status" value="1"/>
</dbReference>
<dbReference type="PIRSF" id="PIRSF005499">
    <property type="entry name" value="PNPase"/>
    <property type="match status" value="1"/>
</dbReference>
<protein>
    <recommendedName>
        <fullName evidence="9">Polyribonucleotide nucleotidyltransferase</fullName>
        <ecNumber evidence="9">2.7.7.8</ecNumber>
    </recommendedName>
    <alternativeName>
        <fullName evidence="9">Polynucleotide phosphorylase</fullName>
        <shortName evidence="9">PNPase</shortName>
    </alternativeName>
</protein>
<dbReference type="FunFam" id="3.30.230.70:FF:000001">
    <property type="entry name" value="Polyribonucleotide nucleotidyltransferase"/>
    <property type="match status" value="1"/>
</dbReference>
<keyword evidence="8 9" id="KW-0694">RNA-binding</keyword>
<accession>A0A7G6E0W2</accession>
<dbReference type="InterPro" id="IPR020568">
    <property type="entry name" value="Ribosomal_Su5_D2-typ_SF"/>
</dbReference>
<dbReference type="SMART" id="SM00322">
    <property type="entry name" value="KH"/>
    <property type="match status" value="1"/>
</dbReference>
<dbReference type="Pfam" id="PF03726">
    <property type="entry name" value="PNPase"/>
    <property type="match status" value="1"/>
</dbReference>
<dbReference type="GO" id="GO:0000287">
    <property type="term" value="F:magnesium ion binding"/>
    <property type="evidence" value="ECO:0007669"/>
    <property type="project" value="UniProtKB-UniRule"/>
</dbReference>
<dbReference type="RefSeq" id="WP_034419776.1">
    <property type="nucleotide sequence ID" value="NZ_CP045798.1"/>
</dbReference>
<feature type="binding site" evidence="9">
    <location>
        <position position="499"/>
    </location>
    <ligand>
        <name>Mg(2+)</name>
        <dbReference type="ChEBI" id="CHEBI:18420"/>
    </ligand>
</feature>
<evidence type="ECO:0000256" key="3">
    <source>
        <dbReference type="ARBA" id="ARBA00022490"/>
    </source>
</evidence>
<dbReference type="InterPro" id="IPR015848">
    <property type="entry name" value="PNPase_PH_RNA-bd_bac/org-type"/>
</dbReference>
<comment type="subcellular location">
    <subcellularLocation>
        <location evidence="1 9">Cytoplasm</location>
    </subcellularLocation>
</comment>
<evidence type="ECO:0000256" key="5">
    <source>
        <dbReference type="ARBA" id="ARBA00022695"/>
    </source>
</evidence>
<dbReference type="InterPro" id="IPR001247">
    <property type="entry name" value="ExoRNase_PH_dom1"/>
</dbReference>
<dbReference type="GO" id="GO:0006402">
    <property type="term" value="P:mRNA catabolic process"/>
    <property type="evidence" value="ECO:0007669"/>
    <property type="project" value="UniProtKB-UniRule"/>
</dbReference>
<dbReference type="CDD" id="cd04472">
    <property type="entry name" value="S1_PNPase"/>
    <property type="match status" value="1"/>
</dbReference>
<comment type="catalytic activity">
    <reaction evidence="9">
        <text>RNA(n+1) + phosphate = RNA(n) + a ribonucleoside 5'-diphosphate</text>
        <dbReference type="Rhea" id="RHEA:22096"/>
        <dbReference type="Rhea" id="RHEA-COMP:14527"/>
        <dbReference type="Rhea" id="RHEA-COMP:17342"/>
        <dbReference type="ChEBI" id="CHEBI:43474"/>
        <dbReference type="ChEBI" id="CHEBI:57930"/>
        <dbReference type="ChEBI" id="CHEBI:140395"/>
        <dbReference type="EC" id="2.7.7.8"/>
    </reaction>
</comment>
<evidence type="ECO:0000256" key="4">
    <source>
        <dbReference type="ARBA" id="ARBA00022679"/>
    </source>
</evidence>
<dbReference type="Proteomes" id="UP000515847">
    <property type="component" value="Chromosome"/>
</dbReference>
<dbReference type="FunFam" id="3.30.230.70:FF:000002">
    <property type="entry name" value="Polyribonucleotide nucleotidyltransferase"/>
    <property type="match status" value="1"/>
</dbReference>
<dbReference type="PANTHER" id="PTHR11252">
    <property type="entry name" value="POLYRIBONUCLEOTIDE NUCLEOTIDYLTRANSFERASE"/>
    <property type="match status" value="1"/>
</dbReference>
<evidence type="ECO:0000313" key="12">
    <source>
        <dbReference type="Proteomes" id="UP000515847"/>
    </source>
</evidence>
<evidence type="ECO:0000256" key="9">
    <source>
        <dbReference type="HAMAP-Rule" id="MF_01595"/>
    </source>
</evidence>
<dbReference type="SMART" id="SM00316">
    <property type="entry name" value="S1"/>
    <property type="match status" value="1"/>
</dbReference>
<gene>
    <name evidence="9" type="primary">pnp</name>
    <name evidence="11" type="ORF">BR63_04960</name>
</gene>
<dbReference type="GO" id="GO:0004654">
    <property type="term" value="F:polyribonucleotide nucleotidyltransferase activity"/>
    <property type="evidence" value="ECO:0007669"/>
    <property type="project" value="UniProtKB-UniRule"/>
</dbReference>
<dbReference type="InterPro" id="IPR004087">
    <property type="entry name" value="KH_dom"/>
</dbReference>
<proteinExistence type="inferred from homology"/>
<keyword evidence="7 9" id="KW-0460">Magnesium</keyword>
<dbReference type="SUPFAM" id="SSF55666">
    <property type="entry name" value="Ribonuclease PH domain 2-like"/>
    <property type="match status" value="2"/>
</dbReference>
<dbReference type="KEGG" id="tfr:BR63_04960"/>
<dbReference type="InterPro" id="IPR036612">
    <property type="entry name" value="KH_dom_type_1_sf"/>
</dbReference>
<evidence type="ECO:0000256" key="1">
    <source>
        <dbReference type="ARBA" id="ARBA00004496"/>
    </source>
</evidence>
<dbReference type="Gene3D" id="3.30.1370.10">
    <property type="entry name" value="K Homology domain, type 1"/>
    <property type="match status" value="1"/>
</dbReference>
<dbReference type="GO" id="GO:0006396">
    <property type="term" value="P:RNA processing"/>
    <property type="evidence" value="ECO:0007669"/>
    <property type="project" value="InterPro"/>
</dbReference>
<comment type="similarity">
    <text evidence="2 9">Belongs to the polyribonucleotide nucleotidyltransferase family.</text>
</comment>
<dbReference type="NCBIfam" id="TIGR03591">
    <property type="entry name" value="polynuc_phos"/>
    <property type="match status" value="1"/>
</dbReference>
<keyword evidence="5 9" id="KW-0548">Nucleotidyltransferase</keyword>
<dbReference type="FunFam" id="2.40.50.140:FF:000023">
    <property type="entry name" value="Polyribonucleotide nucleotidyltransferase"/>
    <property type="match status" value="1"/>
</dbReference>
<dbReference type="AlphaFoldDB" id="A0A7G6E0W2"/>
<reference evidence="11 12" key="1">
    <citation type="journal article" date="2019" name="Front. Microbiol.">
        <title>Thermoanaerosceptrum fracticalcis gen. nov. sp. nov., a Novel Fumarate-Fermenting Microorganism From a Deep Fractured Carbonate Aquifer of the US Great Basin.</title>
        <authorList>
            <person name="Hamilton-Brehm S.D."/>
            <person name="Stewart L.E."/>
            <person name="Zavarin M."/>
            <person name="Caldwell M."/>
            <person name="Lawson P.A."/>
            <person name="Onstott T.C."/>
            <person name="Grzymski J."/>
            <person name="Neveux I."/>
            <person name="Lollar B.S."/>
            <person name="Russell C.E."/>
            <person name="Moser D.P."/>
        </authorList>
    </citation>
    <scope>NUCLEOTIDE SEQUENCE [LARGE SCALE GENOMIC DNA]</scope>
    <source>
        <strain evidence="11 12">DRI-13</strain>
    </source>
</reference>
<evidence type="ECO:0000256" key="6">
    <source>
        <dbReference type="ARBA" id="ARBA00022723"/>
    </source>
</evidence>
<sequence>MDYQNKILVKELEIGGRVLQLEAGRLAKQAGGAVLVKYGDTCVLATATSSAEPREGIDFFPLTVDYEERLYSVGKIPGGFIKREGRPSEKAILSSRLIDRPIRPLFPKGYRNDVHIVATVMSVDQDNSPDVAAMVGASAALHISEIPFLGPIGAVAVGYVDGEFIINPTIVQNERSSLYLVVAGTKDAVMMVEAGANEVPEETCLEAIMFGHEKIKEIVAFIEDFRKEALALGIAKEKKEPNIYIIDAELEQAVRDYATKPLQEAVILKDKLEREEAIAKVKDEALTKFMEFYPEQVKDIKTVLDSIVKEYVRKLITVDKIRPDGRATDEIRPITCEVGVLPRTHGSGLFTRGQTQVLTITTLGAIGEEQILDGLGVEESKRYMHHYNFPPYSVGEARPMRGPGRREIGHGALAERALEPMIPSEEEFPYTIRLVSEVLESNGSTSMGSVCGSTLSLMDAGVPIKAPVSGVAMGLIKEGDHYTILTDIQGMEDALGDMDFKVAGTEKGVTAIQMDIKIAGIDRNILKDALEQARKGRLFILEKMLAVIKEPRLDLSPYAPRILTTMIDPDKIRDVIGPGGKTIKKIIEDTGVKIDIEDDGRVFIAAVDVEAGKKALRIIEDLTRDVEVGKIYIGKVTRITNFGAFVEIMPGKEGLVHISHLAEERVGKVEDVVSIGDEILVRVTEIDRQGRINLSRKEALRQQKTTVQ</sequence>
<dbReference type="Pfam" id="PF03725">
    <property type="entry name" value="RNase_PH_C"/>
    <property type="match status" value="2"/>
</dbReference>
<feature type="domain" description="S1 motif" evidence="10">
    <location>
        <begin position="629"/>
        <end position="697"/>
    </location>
</feature>
<dbReference type="SUPFAM" id="SSF54791">
    <property type="entry name" value="Eukaryotic type KH-domain (KH-domain type I)"/>
    <property type="match status" value="1"/>
</dbReference>
<dbReference type="InterPro" id="IPR027408">
    <property type="entry name" value="PNPase/RNase_PH_dom_sf"/>
</dbReference>
<comment type="function">
    <text evidence="9">Involved in mRNA degradation. Catalyzes the phosphorolysis of single-stranded polyribonucleotides processively in the 3'- to 5'-direction.</text>
</comment>
<dbReference type="FunFam" id="3.30.1370.10:FF:000001">
    <property type="entry name" value="Polyribonucleotide nucleotidyltransferase"/>
    <property type="match status" value="1"/>
</dbReference>
<dbReference type="GO" id="GO:0000175">
    <property type="term" value="F:3'-5'-RNA exonuclease activity"/>
    <property type="evidence" value="ECO:0007669"/>
    <property type="project" value="TreeGrafter"/>
</dbReference>
<dbReference type="EMBL" id="CP045798">
    <property type="protein sequence ID" value="QNB45716.1"/>
    <property type="molecule type" value="Genomic_DNA"/>
</dbReference>
<evidence type="ECO:0000313" key="11">
    <source>
        <dbReference type="EMBL" id="QNB45716.1"/>
    </source>
</evidence>
<dbReference type="Pfam" id="PF01138">
    <property type="entry name" value="RNase_PH"/>
    <property type="match status" value="2"/>
</dbReference>
<comment type="cofactor">
    <cofactor evidence="9">
        <name>Mg(2+)</name>
        <dbReference type="ChEBI" id="CHEBI:18420"/>
    </cofactor>
</comment>
<dbReference type="InterPro" id="IPR004088">
    <property type="entry name" value="KH_dom_type_1"/>
</dbReference>
<feature type="binding site" evidence="9">
    <location>
        <position position="493"/>
    </location>
    <ligand>
        <name>Mg(2+)</name>
        <dbReference type="ChEBI" id="CHEBI:18420"/>
    </ligand>
</feature>
<name>A0A7G6E0W2_THEFR</name>
<evidence type="ECO:0000256" key="7">
    <source>
        <dbReference type="ARBA" id="ARBA00022842"/>
    </source>
</evidence>
<dbReference type="EC" id="2.7.7.8" evidence="9"/>
<keyword evidence="12" id="KW-1185">Reference proteome</keyword>
<dbReference type="InterPro" id="IPR036456">
    <property type="entry name" value="PNPase_PH_RNA-bd_sf"/>
</dbReference>
<dbReference type="InterPro" id="IPR012340">
    <property type="entry name" value="NA-bd_OB-fold"/>
</dbReference>
<dbReference type="NCBIfam" id="NF008805">
    <property type="entry name" value="PRK11824.1"/>
    <property type="match status" value="1"/>
</dbReference>
<evidence type="ECO:0000259" key="10">
    <source>
        <dbReference type="PROSITE" id="PS50126"/>
    </source>
</evidence>
<dbReference type="GO" id="GO:0003723">
    <property type="term" value="F:RNA binding"/>
    <property type="evidence" value="ECO:0007669"/>
    <property type="project" value="UniProtKB-UniRule"/>
</dbReference>
<keyword evidence="6 9" id="KW-0479">Metal-binding</keyword>
<dbReference type="PROSITE" id="PS50084">
    <property type="entry name" value="KH_TYPE_1"/>
    <property type="match status" value="1"/>
</dbReference>
<dbReference type="InterPro" id="IPR036345">
    <property type="entry name" value="ExoRNase_PH_dom2_sf"/>
</dbReference>
<dbReference type="CDD" id="cd02393">
    <property type="entry name" value="KH-I_PNPase"/>
    <property type="match status" value="1"/>
</dbReference>
<dbReference type="OrthoDB" id="9804305at2"/>
<dbReference type="InterPro" id="IPR003029">
    <property type="entry name" value="S1_domain"/>
</dbReference>
<evidence type="ECO:0000256" key="8">
    <source>
        <dbReference type="ARBA" id="ARBA00022884"/>
    </source>
</evidence>
<dbReference type="SUPFAM" id="SSF50249">
    <property type="entry name" value="Nucleic acid-binding proteins"/>
    <property type="match status" value="1"/>
</dbReference>
<evidence type="ECO:0000256" key="2">
    <source>
        <dbReference type="ARBA" id="ARBA00007404"/>
    </source>
</evidence>
<dbReference type="CDD" id="cd11363">
    <property type="entry name" value="RNase_PH_PNPase_1"/>
    <property type="match status" value="1"/>
</dbReference>
<dbReference type="GO" id="GO:0005829">
    <property type="term" value="C:cytosol"/>
    <property type="evidence" value="ECO:0007669"/>
    <property type="project" value="TreeGrafter"/>
</dbReference>
<organism evidence="11 12">
    <name type="scientific">Thermanaerosceptrum fracticalcis</name>
    <dbReference type="NCBI Taxonomy" id="1712410"/>
    <lineage>
        <taxon>Bacteria</taxon>
        <taxon>Bacillati</taxon>
        <taxon>Bacillota</taxon>
        <taxon>Clostridia</taxon>
        <taxon>Eubacteriales</taxon>
        <taxon>Peptococcaceae</taxon>
        <taxon>Thermanaerosceptrum</taxon>
    </lineage>
</organism>
<dbReference type="SUPFAM" id="SSF46915">
    <property type="entry name" value="Polynucleotide phosphorylase/guanosine pentaphosphate synthase (PNPase/GPSI), domain 3"/>
    <property type="match status" value="1"/>
</dbReference>
<dbReference type="Gene3D" id="3.30.230.70">
    <property type="entry name" value="GHMP Kinase, N-terminal domain"/>
    <property type="match status" value="2"/>
</dbReference>